<dbReference type="Pfam" id="PF07693">
    <property type="entry name" value="KAP_NTPase"/>
    <property type="match status" value="3"/>
</dbReference>
<evidence type="ECO:0000313" key="2">
    <source>
        <dbReference type="EMBL" id="GAA1716428.1"/>
    </source>
</evidence>
<dbReference type="InterPro" id="IPR011646">
    <property type="entry name" value="KAP_P-loop"/>
</dbReference>
<protein>
    <recommendedName>
        <fullName evidence="1">AAA+ ATPase domain-containing protein</fullName>
    </recommendedName>
</protein>
<evidence type="ECO:0000313" key="3">
    <source>
        <dbReference type="Proteomes" id="UP001500280"/>
    </source>
</evidence>
<dbReference type="InterPro" id="IPR052754">
    <property type="entry name" value="NTPase_KAP_P-loop"/>
</dbReference>
<dbReference type="Proteomes" id="UP001500280">
    <property type="component" value="Unassembled WGS sequence"/>
</dbReference>
<dbReference type="EMBL" id="BAAANF010000027">
    <property type="protein sequence ID" value="GAA1716428.1"/>
    <property type="molecule type" value="Genomic_DNA"/>
</dbReference>
<dbReference type="PANTHER" id="PTHR22674">
    <property type="entry name" value="NTPASE, KAP FAMILY P-LOOP DOMAIN-CONTAINING 1"/>
    <property type="match status" value="1"/>
</dbReference>
<dbReference type="InterPro" id="IPR003593">
    <property type="entry name" value="AAA+_ATPase"/>
</dbReference>
<dbReference type="Gene3D" id="3.40.50.300">
    <property type="entry name" value="P-loop containing nucleotide triphosphate hydrolases"/>
    <property type="match status" value="2"/>
</dbReference>
<feature type="domain" description="AAA+ ATPase" evidence="1">
    <location>
        <begin position="42"/>
        <end position="307"/>
    </location>
</feature>
<dbReference type="PANTHER" id="PTHR22674:SF6">
    <property type="entry name" value="NTPASE KAP FAMILY P-LOOP DOMAIN-CONTAINING PROTEIN 1"/>
    <property type="match status" value="1"/>
</dbReference>
<feature type="domain" description="AAA+ ATPase" evidence="1">
    <location>
        <begin position="648"/>
        <end position="785"/>
    </location>
</feature>
<reference evidence="2 3" key="1">
    <citation type="journal article" date="2019" name="Int. J. Syst. Evol. Microbiol.">
        <title>The Global Catalogue of Microorganisms (GCM) 10K type strain sequencing project: providing services to taxonomists for standard genome sequencing and annotation.</title>
        <authorList>
            <consortium name="The Broad Institute Genomics Platform"/>
            <consortium name="The Broad Institute Genome Sequencing Center for Infectious Disease"/>
            <person name="Wu L."/>
            <person name="Ma J."/>
        </authorList>
    </citation>
    <scope>NUCLEOTIDE SEQUENCE [LARGE SCALE GENOMIC DNA]</scope>
    <source>
        <strain evidence="2 3">JCM 14307</strain>
    </source>
</reference>
<name>A0ABN2J273_9ACTN</name>
<accession>A0ABN2J273</accession>
<organism evidence="2 3">
    <name type="scientific">Kribbella yunnanensis</name>
    <dbReference type="NCBI Taxonomy" id="190194"/>
    <lineage>
        <taxon>Bacteria</taxon>
        <taxon>Bacillati</taxon>
        <taxon>Actinomycetota</taxon>
        <taxon>Actinomycetes</taxon>
        <taxon>Propionibacteriales</taxon>
        <taxon>Kribbellaceae</taxon>
        <taxon>Kribbella</taxon>
    </lineage>
</organism>
<dbReference type="SMART" id="SM00382">
    <property type="entry name" value="AAA"/>
    <property type="match status" value="2"/>
</dbReference>
<sequence>MAGPRTTDIDQPITRIEDDAFDFVPRYAVPLARRIAETPDSASLTIGIYGPWGSGKTSLMNLIQAELTAKPDKAPVIVSYTAWKFAQEQSLWRTLVRVILDELLKQSKPDDAELRSLREALYRDVVKTQRKVRVDPVRLAGAITSAVTLGASSWLQAEHVSVPVATQVTLAGVALGGAGVTAFGMKLVGKSGGDAKKPDLAEQLGGQAKELIQAVEVVDDVLTTHYKAEHIEQFADSFQLVVDKFLNGRKLVIFIDDLDRCLPEKAIQVLEGIKLFLGVPGTVFVLGVDVAALVHAVEVHYAGTVPSAMNGGRYLEKIVQFPFHLPSMRSDEVTTKRLIDQLCSTPDDRDWLRIGVDGFAANPRAVKRFALLYRSRLEVMGGPANLHLAKLVVLQEHPQWRDLVETVLEYTVSTPRSLLRDGPLALLERASRDATARDSLLASDGGLMGKLAVLARDDGLMRFLSTAPFFDEEGVDPIDPLPLLRLSGAAPGSSVPTSLSLDDIVEGLLLPDAPIRATAVAAARQQPATSRQQLVERLLIEVAGRSQNPNPDEAGLPEYVDAVRICFEQQIERDQIADRLDWFTALADHGLNREVATRSRQQLIQLTLDINTAPQSVPFVADDPTSSDLLDMNSHAQALVRTILQTPPPLTVGILGEWGSGKSFFLRMLGEIFTDEEGIRLAEVNAWATSESDPISFTQSAFTDLLEEDTLGPAATSANQLREQLADATATVPDDERRLVLLVDDLDRCVPSFVVDLLLTLNTVAPKSLVLIVAVDPRWLSRAFEERFGREEGQATIQRLITLPFSMPSVPATTLLTAELADNLGTLTPYIATTPREMKRFVNLLELCLERASSRGDAVDQRQLAVVLTIALRWPTLMTNVDAFVQLWYLTNADPVSQDEAARQVTDDLELLDSASLISLLEKEPPPARHDVTQLVDLVREVIPDER</sequence>
<dbReference type="InterPro" id="IPR027417">
    <property type="entry name" value="P-loop_NTPase"/>
</dbReference>
<dbReference type="SUPFAM" id="SSF52540">
    <property type="entry name" value="P-loop containing nucleoside triphosphate hydrolases"/>
    <property type="match status" value="2"/>
</dbReference>
<comment type="caution">
    <text evidence="2">The sequence shown here is derived from an EMBL/GenBank/DDBJ whole genome shotgun (WGS) entry which is preliminary data.</text>
</comment>
<gene>
    <name evidence="2" type="ORF">GCM10009745_76160</name>
</gene>
<keyword evidence="3" id="KW-1185">Reference proteome</keyword>
<proteinExistence type="predicted"/>
<evidence type="ECO:0000259" key="1">
    <source>
        <dbReference type="SMART" id="SM00382"/>
    </source>
</evidence>
<dbReference type="RefSeq" id="WP_344163761.1">
    <property type="nucleotide sequence ID" value="NZ_BAAANF010000027.1"/>
</dbReference>